<organism evidence="3 4">
    <name type="scientific">Thalassotalea litorea</name>
    <dbReference type="NCBI Taxonomy" id="2020715"/>
    <lineage>
        <taxon>Bacteria</taxon>
        <taxon>Pseudomonadati</taxon>
        <taxon>Pseudomonadota</taxon>
        <taxon>Gammaproteobacteria</taxon>
        <taxon>Alteromonadales</taxon>
        <taxon>Colwelliaceae</taxon>
        <taxon>Thalassotalea</taxon>
    </lineage>
</organism>
<dbReference type="Gene3D" id="6.10.140.960">
    <property type="match status" value="1"/>
</dbReference>
<protein>
    <submittedName>
        <fullName evidence="3">CoA ester lyase</fullName>
    </submittedName>
</protein>
<sequence length="344" mass="38397">MKIVARTVEYIPGGSVSLPVHPNKALFEGEKPFPVLPSCEHFAGSEKLISKAMQMQQELGPVFDITCDCEDGAAAGTEAEHAQMVAKLIASDANKHQMMGVRIHDYTHPHWQKDVDILVPQIGEKVAYITLPKCTEAFQIQEMVDYIKSVAIAHNIRRVIPIHVLIETHGALREIWELAAIDWVQVLDFGMMDFVSGHNGAIPASCMRSPGQFDHALLYRAKSELVAAALANGVVPSHNVTLDLKNVQQTLDDASRARQEFGFLRMWSIYPTQIQAIVDAMKPDYQEVEDAGAILLSAQANDWGPIQHKGELHDRATYRYYWQLLQRAHVTGITMDEQAKSAFF</sequence>
<comment type="caution">
    <text evidence="3">The sequence shown here is derived from an EMBL/GenBank/DDBJ whole genome shotgun (WGS) entry which is preliminary data.</text>
</comment>
<dbReference type="GO" id="GO:0047777">
    <property type="term" value="F:(S)-citramalyl-CoA lyase activity"/>
    <property type="evidence" value="ECO:0007669"/>
    <property type="project" value="TreeGrafter"/>
</dbReference>
<gene>
    <name evidence="3" type="ORF">FE810_10950</name>
</gene>
<dbReference type="Proteomes" id="UP000307790">
    <property type="component" value="Unassembled WGS sequence"/>
</dbReference>
<reference evidence="3 4" key="1">
    <citation type="submission" date="2019-05" db="EMBL/GenBank/DDBJ databases">
        <title>Genome sequences of Thalassotalea litorea 1K03283.</title>
        <authorList>
            <person name="Zhang D."/>
        </authorList>
    </citation>
    <scope>NUCLEOTIDE SEQUENCE [LARGE SCALE GENOMIC DNA]</scope>
    <source>
        <strain evidence="3 4">MCCC 1K03283</strain>
    </source>
</reference>
<dbReference type="InterPro" id="IPR040186">
    <property type="entry name" value="Citramalyl-CoA_lyase"/>
</dbReference>
<dbReference type="Pfam" id="PF03328">
    <property type="entry name" value="HpcH_HpaI"/>
    <property type="match status" value="1"/>
</dbReference>
<dbReference type="PANTHER" id="PTHR11105">
    <property type="entry name" value="CITRATE LYASE SUBUNIT BETA-RELATED"/>
    <property type="match status" value="1"/>
</dbReference>
<dbReference type="AlphaFoldDB" id="A0A5R9IJF5"/>
<dbReference type="SUPFAM" id="SSF51621">
    <property type="entry name" value="Phosphoenolpyruvate/pyruvate domain"/>
    <property type="match status" value="1"/>
</dbReference>
<dbReference type="InterPro" id="IPR005000">
    <property type="entry name" value="Aldolase/citrate-lyase_domain"/>
</dbReference>
<evidence type="ECO:0000313" key="4">
    <source>
        <dbReference type="Proteomes" id="UP000307790"/>
    </source>
</evidence>
<dbReference type="EMBL" id="VCBC01000010">
    <property type="protein sequence ID" value="TLU64603.1"/>
    <property type="molecule type" value="Genomic_DNA"/>
</dbReference>
<evidence type="ECO:0000256" key="1">
    <source>
        <dbReference type="ARBA" id="ARBA00022723"/>
    </source>
</evidence>
<keyword evidence="3" id="KW-0456">Lyase</keyword>
<keyword evidence="1" id="KW-0479">Metal-binding</keyword>
<dbReference type="OrthoDB" id="8481499at2"/>
<name>A0A5R9IJF5_9GAMM</name>
<dbReference type="GO" id="GO:0046872">
    <property type="term" value="F:metal ion binding"/>
    <property type="evidence" value="ECO:0007669"/>
    <property type="project" value="UniProtKB-KW"/>
</dbReference>
<evidence type="ECO:0000259" key="2">
    <source>
        <dbReference type="Pfam" id="PF03328"/>
    </source>
</evidence>
<keyword evidence="4" id="KW-1185">Reference proteome</keyword>
<proteinExistence type="predicted"/>
<dbReference type="GO" id="GO:0106064">
    <property type="term" value="P:regulation of cobalamin metabolic process"/>
    <property type="evidence" value="ECO:0007669"/>
    <property type="project" value="TreeGrafter"/>
</dbReference>
<evidence type="ECO:0000313" key="3">
    <source>
        <dbReference type="EMBL" id="TLU64603.1"/>
    </source>
</evidence>
<accession>A0A5R9IJF5</accession>
<dbReference type="InterPro" id="IPR015813">
    <property type="entry name" value="Pyrv/PenolPyrv_kinase-like_dom"/>
</dbReference>
<dbReference type="Gene3D" id="3.20.20.60">
    <property type="entry name" value="Phosphoenolpyruvate-binding domains"/>
    <property type="match status" value="1"/>
</dbReference>
<feature type="domain" description="HpcH/HpaI aldolase/citrate lyase" evidence="2">
    <location>
        <begin position="67"/>
        <end position="259"/>
    </location>
</feature>
<dbReference type="InterPro" id="IPR040442">
    <property type="entry name" value="Pyrv_kinase-like_dom_sf"/>
</dbReference>
<dbReference type="PANTHER" id="PTHR11105:SF0">
    <property type="entry name" value="CITRAMALYL-COA LYASE, MITOCHONDRIAL"/>
    <property type="match status" value="1"/>
</dbReference>